<comment type="caution">
    <text evidence="2">The sequence shown here is derived from an EMBL/GenBank/DDBJ whole genome shotgun (WGS) entry which is preliminary data.</text>
</comment>
<keyword evidence="1" id="KW-0812">Transmembrane</keyword>
<dbReference type="AlphaFoldDB" id="A0AAD6L7B8"/>
<keyword evidence="1" id="KW-1133">Transmembrane helix</keyword>
<dbReference type="EMBL" id="JAQIZT010000019">
    <property type="protein sequence ID" value="KAJ6951690.1"/>
    <property type="molecule type" value="Genomic_DNA"/>
</dbReference>
<evidence type="ECO:0000256" key="1">
    <source>
        <dbReference type="SAM" id="Phobius"/>
    </source>
</evidence>
<name>A0AAD6L7B8_9ROSI</name>
<evidence type="ECO:0000313" key="2">
    <source>
        <dbReference type="EMBL" id="KAJ6951690.1"/>
    </source>
</evidence>
<reference evidence="2" key="1">
    <citation type="journal article" date="2023" name="Mol. Ecol. Resour.">
        <title>Chromosome-level genome assembly of a triploid poplar Populus alba 'Berolinensis'.</title>
        <authorList>
            <person name="Chen S."/>
            <person name="Yu Y."/>
            <person name="Wang X."/>
            <person name="Wang S."/>
            <person name="Zhang T."/>
            <person name="Zhou Y."/>
            <person name="He R."/>
            <person name="Meng N."/>
            <person name="Wang Y."/>
            <person name="Liu W."/>
            <person name="Liu Z."/>
            <person name="Liu J."/>
            <person name="Guo Q."/>
            <person name="Huang H."/>
            <person name="Sederoff R.R."/>
            <person name="Wang G."/>
            <person name="Qu G."/>
            <person name="Chen S."/>
        </authorList>
    </citation>
    <scope>NUCLEOTIDE SEQUENCE</scope>
    <source>
        <strain evidence="2">SC-2020</strain>
    </source>
</reference>
<organism evidence="2 3">
    <name type="scientific">Populus alba x Populus x berolinensis</name>
    <dbReference type="NCBI Taxonomy" id="444605"/>
    <lineage>
        <taxon>Eukaryota</taxon>
        <taxon>Viridiplantae</taxon>
        <taxon>Streptophyta</taxon>
        <taxon>Embryophyta</taxon>
        <taxon>Tracheophyta</taxon>
        <taxon>Spermatophyta</taxon>
        <taxon>Magnoliopsida</taxon>
        <taxon>eudicotyledons</taxon>
        <taxon>Gunneridae</taxon>
        <taxon>Pentapetalae</taxon>
        <taxon>rosids</taxon>
        <taxon>fabids</taxon>
        <taxon>Malpighiales</taxon>
        <taxon>Salicaceae</taxon>
        <taxon>Saliceae</taxon>
        <taxon>Populus</taxon>
    </lineage>
</organism>
<evidence type="ECO:0000313" key="3">
    <source>
        <dbReference type="Proteomes" id="UP001164929"/>
    </source>
</evidence>
<sequence>MIFIPNHHSYLHFERLSCVEVAEMEGSLQFAQKLLLLLLVLLFTFMASAMGGKHEQFICPCPRFPDCCWAGANN</sequence>
<accession>A0AAD6L7B8</accession>
<proteinExistence type="predicted"/>
<gene>
    <name evidence="2" type="ORF">NC653_040978</name>
</gene>
<keyword evidence="3" id="KW-1185">Reference proteome</keyword>
<feature type="transmembrane region" description="Helical" evidence="1">
    <location>
        <begin position="34"/>
        <end position="52"/>
    </location>
</feature>
<dbReference type="Proteomes" id="UP001164929">
    <property type="component" value="Chromosome 19"/>
</dbReference>
<keyword evidence="1" id="KW-0472">Membrane</keyword>
<protein>
    <submittedName>
        <fullName evidence="2">Uncharacterized protein</fullName>
    </submittedName>
</protein>